<dbReference type="KEGG" id="mri:Mal4_32960"/>
<evidence type="ECO:0000313" key="2">
    <source>
        <dbReference type="EMBL" id="QDU38964.1"/>
    </source>
</evidence>
<reference evidence="2 3" key="1">
    <citation type="submission" date="2019-02" db="EMBL/GenBank/DDBJ databases">
        <title>Deep-cultivation of Planctomycetes and their phenomic and genomic characterization uncovers novel biology.</title>
        <authorList>
            <person name="Wiegand S."/>
            <person name="Jogler M."/>
            <person name="Boedeker C."/>
            <person name="Pinto D."/>
            <person name="Vollmers J."/>
            <person name="Rivas-Marin E."/>
            <person name="Kohn T."/>
            <person name="Peeters S.H."/>
            <person name="Heuer A."/>
            <person name="Rast P."/>
            <person name="Oberbeckmann S."/>
            <person name="Bunk B."/>
            <person name="Jeske O."/>
            <person name="Meyerdierks A."/>
            <person name="Storesund J.E."/>
            <person name="Kallscheuer N."/>
            <person name="Luecker S."/>
            <person name="Lage O.M."/>
            <person name="Pohl T."/>
            <person name="Merkel B.J."/>
            <person name="Hornburger P."/>
            <person name="Mueller R.-W."/>
            <person name="Bruemmer F."/>
            <person name="Labrenz M."/>
            <person name="Spormann A.M."/>
            <person name="Op den Camp H."/>
            <person name="Overmann J."/>
            <person name="Amann R."/>
            <person name="Jetten M.S.M."/>
            <person name="Mascher T."/>
            <person name="Medema M.H."/>
            <person name="Devos D.P."/>
            <person name="Kaster A.-K."/>
            <person name="Ovreas L."/>
            <person name="Rohde M."/>
            <person name="Galperin M.Y."/>
            <person name="Jogler C."/>
        </authorList>
    </citation>
    <scope>NUCLEOTIDE SEQUENCE [LARGE SCALE GENOMIC DNA]</scope>
    <source>
        <strain evidence="2 3">Mal4</strain>
    </source>
</reference>
<name>A0A517Z903_9PLAN</name>
<dbReference type="AlphaFoldDB" id="A0A517Z903"/>
<accession>A0A517Z903</accession>
<dbReference type="EMBL" id="CP036275">
    <property type="protein sequence ID" value="QDU38964.1"/>
    <property type="molecule type" value="Genomic_DNA"/>
</dbReference>
<protein>
    <recommendedName>
        <fullName evidence="4">Branched-chain amino acid aminotransferase</fullName>
    </recommendedName>
</protein>
<sequence length="109" mass="11202">MLQNLLHDEAGFVVSAELVLVATILVIGLIVGLSEVQHAVVEELGDVGEAIGSLNQSYLFTGFAARKNGAVGGIKSSTPGSAFADREDDCDGNECALACAPVVPEGPKF</sequence>
<feature type="transmembrane region" description="Helical" evidence="1">
    <location>
        <begin position="12"/>
        <end position="33"/>
    </location>
</feature>
<evidence type="ECO:0000313" key="3">
    <source>
        <dbReference type="Proteomes" id="UP000320496"/>
    </source>
</evidence>
<dbReference type="Proteomes" id="UP000320496">
    <property type="component" value="Chromosome"/>
</dbReference>
<dbReference type="OrthoDB" id="278295at2"/>
<evidence type="ECO:0000256" key="1">
    <source>
        <dbReference type="SAM" id="Phobius"/>
    </source>
</evidence>
<organism evidence="2 3">
    <name type="scientific">Maioricimonas rarisocia</name>
    <dbReference type="NCBI Taxonomy" id="2528026"/>
    <lineage>
        <taxon>Bacteria</taxon>
        <taxon>Pseudomonadati</taxon>
        <taxon>Planctomycetota</taxon>
        <taxon>Planctomycetia</taxon>
        <taxon>Planctomycetales</taxon>
        <taxon>Planctomycetaceae</taxon>
        <taxon>Maioricimonas</taxon>
    </lineage>
</organism>
<keyword evidence="3" id="KW-1185">Reference proteome</keyword>
<dbReference type="RefSeq" id="WP_145370196.1">
    <property type="nucleotide sequence ID" value="NZ_CP036275.1"/>
</dbReference>
<keyword evidence="1" id="KW-0812">Transmembrane</keyword>
<proteinExistence type="predicted"/>
<keyword evidence="1" id="KW-1133">Transmembrane helix</keyword>
<gene>
    <name evidence="2" type="ORF">Mal4_32960</name>
</gene>
<evidence type="ECO:0008006" key="4">
    <source>
        <dbReference type="Google" id="ProtNLM"/>
    </source>
</evidence>
<keyword evidence="1" id="KW-0472">Membrane</keyword>